<dbReference type="GO" id="GO:0003677">
    <property type="term" value="F:DNA binding"/>
    <property type="evidence" value="ECO:0007669"/>
    <property type="project" value="UniProtKB-UniRule"/>
</dbReference>
<name>A0A3B4BDG0_9GOBI</name>
<evidence type="ECO:0000313" key="8">
    <source>
        <dbReference type="Ensembl" id="ENSPMGP00000026930.1"/>
    </source>
</evidence>
<evidence type="ECO:0000256" key="6">
    <source>
        <dbReference type="SAM" id="MobiDB-lite"/>
    </source>
</evidence>
<reference evidence="8" key="2">
    <citation type="submission" date="2025-09" db="UniProtKB">
        <authorList>
            <consortium name="Ensembl"/>
        </authorList>
    </citation>
    <scope>IDENTIFICATION</scope>
</reference>
<dbReference type="Pfam" id="PF00907">
    <property type="entry name" value="T-box"/>
    <property type="match status" value="1"/>
</dbReference>
<keyword evidence="3" id="KW-0804">Transcription</keyword>
<evidence type="ECO:0000256" key="1">
    <source>
        <dbReference type="ARBA" id="ARBA00023015"/>
    </source>
</evidence>
<keyword evidence="9" id="KW-1185">Reference proteome</keyword>
<evidence type="ECO:0000256" key="5">
    <source>
        <dbReference type="PROSITE-ProRule" id="PRU00201"/>
    </source>
</evidence>
<accession>A0A3B4BDG0</accession>
<dbReference type="Proteomes" id="UP000261520">
    <property type="component" value="Unplaced"/>
</dbReference>
<comment type="subcellular location">
    <subcellularLocation>
        <location evidence="5">Nucleus</location>
    </subcellularLocation>
</comment>
<evidence type="ECO:0000259" key="7">
    <source>
        <dbReference type="PROSITE" id="PS50252"/>
    </source>
</evidence>
<reference evidence="8" key="1">
    <citation type="submission" date="2025-08" db="UniProtKB">
        <authorList>
            <consortium name="Ensembl"/>
        </authorList>
    </citation>
    <scope>IDENTIFICATION</scope>
</reference>
<evidence type="ECO:0000313" key="9">
    <source>
        <dbReference type="Proteomes" id="UP000261520"/>
    </source>
</evidence>
<dbReference type="PROSITE" id="PS50252">
    <property type="entry name" value="TBOX_3"/>
    <property type="match status" value="1"/>
</dbReference>
<comment type="caution">
    <text evidence="5">Lacks conserved residue(s) required for the propagation of feature annotation.</text>
</comment>
<evidence type="ECO:0000256" key="3">
    <source>
        <dbReference type="ARBA" id="ARBA00023163"/>
    </source>
</evidence>
<dbReference type="GO" id="GO:0045893">
    <property type="term" value="P:positive regulation of DNA-templated transcription"/>
    <property type="evidence" value="ECO:0007669"/>
    <property type="project" value="InterPro"/>
</dbReference>
<dbReference type="Ensembl" id="ENSPMGT00000028688.1">
    <property type="protein sequence ID" value="ENSPMGP00000026930.1"/>
    <property type="gene ID" value="ENSPMGG00000021742.1"/>
</dbReference>
<organism evidence="8 9">
    <name type="scientific">Periophthalmus magnuspinnatus</name>
    <dbReference type="NCBI Taxonomy" id="409849"/>
    <lineage>
        <taxon>Eukaryota</taxon>
        <taxon>Metazoa</taxon>
        <taxon>Chordata</taxon>
        <taxon>Craniata</taxon>
        <taxon>Vertebrata</taxon>
        <taxon>Euteleostomi</taxon>
        <taxon>Actinopterygii</taxon>
        <taxon>Neopterygii</taxon>
        <taxon>Teleostei</taxon>
        <taxon>Neoteleostei</taxon>
        <taxon>Acanthomorphata</taxon>
        <taxon>Gobiaria</taxon>
        <taxon>Gobiiformes</taxon>
        <taxon>Gobioidei</taxon>
        <taxon>Gobiidae</taxon>
        <taxon>Oxudercinae</taxon>
        <taxon>Periophthalmus</taxon>
    </lineage>
</organism>
<dbReference type="InterPro" id="IPR036960">
    <property type="entry name" value="T-box_sf"/>
</dbReference>
<protein>
    <recommendedName>
        <fullName evidence="7">T-box domain-containing protein</fullName>
    </recommendedName>
</protein>
<dbReference type="SUPFAM" id="SSF49417">
    <property type="entry name" value="p53-like transcription factors"/>
    <property type="match status" value="1"/>
</dbReference>
<dbReference type="InterPro" id="IPR008967">
    <property type="entry name" value="p53-like_TF_DNA-bd_sf"/>
</dbReference>
<proteinExistence type="predicted"/>
<feature type="domain" description="T-box" evidence="7">
    <location>
        <begin position="64"/>
        <end position="87"/>
    </location>
</feature>
<dbReference type="InterPro" id="IPR046360">
    <property type="entry name" value="T-box_DNA-bd"/>
</dbReference>
<sequence>MHPDRRLTGSSLFPAAAGSDRSGGRKVARHGASGMEHRASLCRRPESLGDRCGQQEEEEPQVHLEAGDLWRQFHKCGTEMVITKSGRYCTVWNLNPSTWFCWT</sequence>
<keyword evidence="1" id="KW-0805">Transcription regulation</keyword>
<dbReference type="AlphaFoldDB" id="A0A3B4BDG0"/>
<keyword evidence="2 5" id="KW-0238">DNA-binding</keyword>
<evidence type="ECO:0000256" key="4">
    <source>
        <dbReference type="ARBA" id="ARBA00023242"/>
    </source>
</evidence>
<feature type="region of interest" description="Disordered" evidence="6">
    <location>
        <begin position="1"/>
        <end position="40"/>
    </location>
</feature>
<evidence type="ECO:0000256" key="2">
    <source>
        <dbReference type="ARBA" id="ARBA00023125"/>
    </source>
</evidence>
<keyword evidence="4 5" id="KW-0539">Nucleus</keyword>
<dbReference type="STRING" id="409849.ENSPMGP00000026930"/>
<dbReference type="Gene3D" id="2.60.40.820">
    <property type="entry name" value="Transcription factor, T-box"/>
    <property type="match status" value="1"/>
</dbReference>
<dbReference type="GO" id="GO:0005634">
    <property type="term" value="C:nucleus"/>
    <property type="evidence" value="ECO:0007669"/>
    <property type="project" value="UniProtKB-SubCell"/>
</dbReference>
<dbReference type="GO" id="GO:0003700">
    <property type="term" value="F:DNA-binding transcription factor activity"/>
    <property type="evidence" value="ECO:0007669"/>
    <property type="project" value="InterPro"/>
</dbReference>